<gene>
    <name evidence="5" type="ordered locus">Sgly_2513</name>
</gene>
<sequence>MSTLSGPLPLYYQIKQFILEKIENGDYEVGEAIPTEETLMRDFEVSRTTIRQAIMELVQEKRLVRKRGKGTFVSEPAILTNMIKYSTFAEEMDDLGKNHKAVLIKKRVIKANEQLSRDLNIPLYSEVYEMIRLRLGDNEPLVIRISFIPKEIHPSLFEKNLEQMPLYEILKNDCGIIIGKVCQTFQAVLARSWEAEKLSVKIGSPLILSTGIVYDDQNNKPIEWVKTLFRGDRYRFYIEQNHNYADENNYR</sequence>
<dbReference type="Gene3D" id="1.10.10.10">
    <property type="entry name" value="Winged helix-like DNA-binding domain superfamily/Winged helix DNA-binding domain"/>
    <property type="match status" value="1"/>
</dbReference>
<dbReference type="SMART" id="SM00345">
    <property type="entry name" value="HTH_GNTR"/>
    <property type="match status" value="1"/>
</dbReference>
<evidence type="ECO:0000313" key="6">
    <source>
        <dbReference type="Proteomes" id="UP000007488"/>
    </source>
</evidence>
<dbReference type="PROSITE" id="PS50949">
    <property type="entry name" value="HTH_GNTR"/>
    <property type="match status" value="1"/>
</dbReference>
<dbReference type="PANTHER" id="PTHR44846:SF1">
    <property type="entry name" value="MANNOSYL-D-GLYCERATE TRANSPORT_METABOLISM SYSTEM REPRESSOR MNGR-RELATED"/>
    <property type="match status" value="1"/>
</dbReference>
<dbReference type="PANTHER" id="PTHR44846">
    <property type="entry name" value="MANNOSYL-D-GLYCERATE TRANSPORT/METABOLISM SYSTEM REPRESSOR MNGR-RELATED"/>
    <property type="match status" value="1"/>
</dbReference>
<dbReference type="GO" id="GO:0003677">
    <property type="term" value="F:DNA binding"/>
    <property type="evidence" value="ECO:0007669"/>
    <property type="project" value="UniProtKB-KW"/>
</dbReference>
<keyword evidence="6" id="KW-1185">Reference proteome</keyword>
<keyword evidence="1" id="KW-0805">Transcription regulation</keyword>
<dbReference type="OrthoDB" id="457376at2"/>
<dbReference type="CDD" id="cd07377">
    <property type="entry name" value="WHTH_GntR"/>
    <property type="match status" value="1"/>
</dbReference>
<dbReference type="SMART" id="SM00866">
    <property type="entry name" value="UTRA"/>
    <property type="match status" value="1"/>
</dbReference>
<reference evidence="5 6" key="1">
    <citation type="journal article" date="2011" name="Stand. Genomic Sci.">
        <title>Complete genome sequence of Syntrophobotulus glycolicus type strain (FlGlyR).</title>
        <authorList>
            <person name="Han C."/>
            <person name="Mwirichia R."/>
            <person name="Chertkov O."/>
            <person name="Held B."/>
            <person name="Lapidus A."/>
            <person name="Nolan M."/>
            <person name="Lucas S."/>
            <person name="Hammon N."/>
            <person name="Deshpande S."/>
            <person name="Cheng J.F."/>
            <person name="Tapia R."/>
            <person name="Goodwin L."/>
            <person name="Pitluck S."/>
            <person name="Huntemann M."/>
            <person name="Liolios K."/>
            <person name="Ivanova N."/>
            <person name="Pagani I."/>
            <person name="Mavromatis K."/>
            <person name="Ovchinikova G."/>
            <person name="Pati A."/>
            <person name="Chen A."/>
            <person name="Palaniappan K."/>
            <person name="Land M."/>
            <person name="Hauser L."/>
            <person name="Brambilla E.M."/>
            <person name="Rohde M."/>
            <person name="Spring S."/>
            <person name="Sikorski J."/>
            <person name="Goker M."/>
            <person name="Woyke T."/>
            <person name="Bristow J."/>
            <person name="Eisen J.A."/>
            <person name="Markowitz V."/>
            <person name="Hugenholtz P."/>
            <person name="Kyrpides N.C."/>
            <person name="Klenk H.P."/>
            <person name="Detter J.C."/>
        </authorList>
    </citation>
    <scope>NUCLEOTIDE SEQUENCE [LARGE SCALE GENOMIC DNA]</scope>
    <source>
        <strain evidence="6">DSM 8271 / FlGlyR</strain>
    </source>
</reference>
<proteinExistence type="predicted"/>
<dbReference type="GO" id="GO:0045892">
    <property type="term" value="P:negative regulation of DNA-templated transcription"/>
    <property type="evidence" value="ECO:0007669"/>
    <property type="project" value="TreeGrafter"/>
</dbReference>
<dbReference type="Gene3D" id="3.40.1410.10">
    <property type="entry name" value="Chorismate lyase-like"/>
    <property type="match status" value="1"/>
</dbReference>
<protein>
    <submittedName>
        <fullName evidence="5">Transcriptional regulator, GntR family</fullName>
    </submittedName>
</protein>
<dbReference type="InterPro" id="IPR036390">
    <property type="entry name" value="WH_DNA-bd_sf"/>
</dbReference>
<accession>F0SW13</accession>
<keyword evidence="3" id="KW-0804">Transcription</keyword>
<dbReference type="Proteomes" id="UP000007488">
    <property type="component" value="Chromosome"/>
</dbReference>
<dbReference type="SUPFAM" id="SSF64288">
    <property type="entry name" value="Chorismate lyase-like"/>
    <property type="match status" value="1"/>
</dbReference>
<dbReference type="InterPro" id="IPR000524">
    <property type="entry name" value="Tscrpt_reg_HTH_GntR"/>
</dbReference>
<evidence type="ECO:0000256" key="2">
    <source>
        <dbReference type="ARBA" id="ARBA00023125"/>
    </source>
</evidence>
<dbReference type="GO" id="GO:0003700">
    <property type="term" value="F:DNA-binding transcription factor activity"/>
    <property type="evidence" value="ECO:0007669"/>
    <property type="project" value="InterPro"/>
</dbReference>
<dbReference type="InterPro" id="IPR011663">
    <property type="entry name" value="UTRA"/>
</dbReference>
<evidence type="ECO:0000256" key="3">
    <source>
        <dbReference type="ARBA" id="ARBA00023163"/>
    </source>
</evidence>
<evidence type="ECO:0000259" key="4">
    <source>
        <dbReference type="PROSITE" id="PS50949"/>
    </source>
</evidence>
<dbReference type="InterPro" id="IPR028978">
    <property type="entry name" value="Chorismate_lyase_/UTRA_dom_sf"/>
</dbReference>
<dbReference type="KEGG" id="sgy:Sgly_2513"/>
<dbReference type="InterPro" id="IPR036388">
    <property type="entry name" value="WH-like_DNA-bd_sf"/>
</dbReference>
<reference evidence="6" key="2">
    <citation type="submission" date="2011-02" db="EMBL/GenBank/DDBJ databases">
        <title>The complete genome of Syntrophobotulus glycolicus DSM 8271.</title>
        <authorList>
            <person name="Lucas S."/>
            <person name="Copeland A."/>
            <person name="Lapidus A."/>
            <person name="Bruce D."/>
            <person name="Goodwin L."/>
            <person name="Pitluck S."/>
            <person name="Kyrpides N."/>
            <person name="Mavromatis K."/>
            <person name="Pagani I."/>
            <person name="Ivanova N."/>
            <person name="Mikhailova N."/>
            <person name="Chertkov O."/>
            <person name="Held B."/>
            <person name="Detter J.C."/>
            <person name="Tapia R."/>
            <person name="Han C."/>
            <person name="Land M."/>
            <person name="Hauser L."/>
            <person name="Markowitz V."/>
            <person name="Cheng J.-F."/>
            <person name="Hugenholtz P."/>
            <person name="Woyke T."/>
            <person name="Wu D."/>
            <person name="Spring S."/>
            <person name="Schroeder M."/>
            <person name="Brambilla E."/>
            <person name="Klenk H.-P."/>
            <person name="Eisen J.A."/>
        </authorList>
    </citation>
    <scope>NUCLEOTIDE SEQUENCE [LARGE SCALE GENOMIC DNA]</scope>
    <source>
        <strain evidence="6">DSM 8271 / FlGlyR</strain>
    </source>
</reference>
<dbReference type="FunFam" id="1.10.10.10:FF:000079">
    <property type="entry name" value="GntR family transcriptional regulator"/>
    <property type="match status" value="1"/>
</dbReference>
<evidence type="ECO:0000256" key="1">
    <source>
        <dbReference type="ARBA" id="ARBA00023015"/>
    </source>
</evidence>
<dbReference type="EMBL" id="CP002547">
    <property type="protein sequence ID" value="ADY56797.1"/>
    <property type="molecule type" value="Genomic_DNA"/>
</dbReference>
<organism evidence="5 6">
    <name type="scientific">Syntrophobotulus glycolicus (strain DSM 8271 / FlGlyR)</name>
    <dbReference type="NCBI Taxonomy" id="645991"/>
    <lineage>
        <taxon>Bacteria</taxon>
        <taxon>Bacillati</taxon>
        <taxon>Bacillota</taxon>
        <taxon>Clostridia</taxon>
        <taxon>Eubacteriales</taxon>
        <taxon>Desulfitobacteriaceae</taxon>
        <taxon>Syntrophobotulus</taxon>
    </lineage>
</organism>
<dbReference type="HOGENOM" id="CLU_063236_8_2_9"/>
<dbReference type="Pfam" id="PF07702">
    <property type="entry name" value="UTRA"/>
    <property type="match status" value="1"/>
</dbReference>
<evidence type="ECO:0000313" key="5">
    <source>
        <dbReference type="EMBL" id="ADY56797.1"/>
    </source>
</evidence>
<dbReference type="eggNOG" id="COG2188">
    <property type="taxonomic scope" value="Bacteria"/>
</dbReference>
<dbReference type="RefSeq" id="WP_013625662.1">
    <property type="nucleotide sequence ID" value="NC_015172.1"/>
</dbReference>
<dbReference type="InterPro" id="IPR050679">
    <property type="entry name" value="Bact_HTH_transcr_reg"/>
</dbReference>
<name>F0SW13_SYNGF</name>
<dbReference type="AlphaFoldDB" id="F0SW13"/>
<dbReference type="STRING" id="645991.Sgly_2513"/>
<dbReference type="Pfam" id="PF00392">
    <property type="entry name" value="GntR"/>
    <property type="match status" value="1"/>
</dbReference>
<feature type="domain" description="HTH gntR-type" evidence="4">
    <location>
        <begin position="8"/>
        <end position="76"/>
    </location>
</feature>
<keyword evidence="2" id="KW-0238">DNA-binding</keyword>
<dbReference type="SUPFAM" id="SSF46785">
    <property type="entry name" value="Winged helix' DNA-binding domain"/>
    <property type="match status" value="1"/>
</dbReference>
<dbReference type="PRINTS" id="PR00035">
    <property type="entry name" value="HTHGNTR"/>
</dbReference>